<accession>G3RY01</accession>
<keyword evidence="1" id="KW-0732">Signal</keyword>
<dbReference type="GO" id="GO:0005886">
    <property type="term" value="C:plasma membrane"/>
    <property type="evidence" value="ECO:0007669"/>
    <property type="project" value="UniProtKB-SubCell"/>
</dbReference>
<dbReference type="PANTHER" id="PTHR11738:SF168">
    <property type="entry name" value="IMMUNOGLOBULIN SUBTYPE DOMAIN-CONTAINING PROTEIN-RELATED"/>
    <property type="match status" value="1"/>
</dbReference>
<evidence type="ECO:0000313" key="7">
    <source>
        <dbReference type="Proteomes" id="UP000001519"/>
    </source>
</evidence>
<keyword evidence="7" id="KW-1185">Reference proteome</keyword>
<dbReference type="GeneTree" id="ENSGT01150000286974"/>
<dbReference type="Ensembl" id="ENSGGOT00000031824.2">
    <property type="protein sequence ID" value="ENSGGOP00000020688.2"/>
    <property type="gene ID" value="ENSGGOG00000005189.3"/>
</dbReference>
<reference evidence="7" key="1">
    <citation type="submission" date="2011-05" db="EMBL/GenBank/DDBJ databases">
        <title>Insights into the evolution of the great apes provided by the gorilla genome.</title>
        <authorList>
            <person name="Scally A."/>
        </authorList>
    </citation>
    <scope>NUCLEOTIDE SEQUENCE [LARGE SCALE GENOMIC DNA]</scope>
</reference>
<dbReference type="CDD" id="cd05711">
    <property type="entry name" value="IgC2_D2_LILR_KIR_like"/>
    <property type="match status" value="1"/>
</dbReference>
<dbReference type="AlphaFoldDB" id="G3RY01"/>
<protein>
    <recommendedName>
        <fullName evidence="5">Immunoglobulin-like beta-sandwich domain-containing protein</fullName>
    </recommendedName>
</protein>
<dbReference type="eggNOG" id="ENOG502RU21">
    <property type="taxonomic scope" value="Eukaryota"/>
</dbReference>
<dbReference type="InterPro" id="IPR036179">
    <property type="entry name" value="Ig-like_dom_sf"/>
</dbReference>
<evidence type="ECO:0000256" key="1">
    <source>
        <dbReference type="ARBA" id="ARBA00022729"/>
    </source>
</evidence>
<dbReference type="EMBL" id="CABD030114870">
    <property type="status" value="NOT_ANNOTATED_CDS"/>
    <property type="molecule type" value="Genomic_DNA"/>
</dbReference>
<dbReference type="EMBL" id="CABD030114865">
    <property type="status" value="NOT_ANNOTATED_CDS"/>
    <property type="molecule type" value="Genomic_DNA"/>
</dbReference>
<reference evidence="6" key="4">
    <citation type="submission" date="2025-09" db="UniProtKB">
        <authorList>
            <consortium name="Ensembl"/>
        </authorList>
    </citation>
    <scope>IDENTIFICATION</scope>
</reference>
<evidence type="ECO:0000256" key="3">
    <source>
        <dbReference type="ARBA" id="ARBA00023157"/>
    </source>
</evidence>
<dbReference type="InterPro" id="IPR013151">
    <property type="entry name" value="Immunoglobulin_dom"/>
</dbReference>
<dbReference type="PANTHER" id="PTHR11738">
    <property type="entry name" value="MHC CLASS I NK CELL RECEPTOR"/>
    <property type="match status" value="1"/>
</dbReference>
<dbReference type="SUPFAM" id="SSF48726">
    <property type="entry name" value="Immunoglobulin"/>
    <property type="match status" value="1"/>
</dbReference>
<dbReference type="InterPro" id="IPR013783">
    <property type="entry name" value="Ig-like_fold"/>
</dbReference>
<dbReference type="InterPro" id="IPR050412">
    <property type="entry name" value="Ig-like_Receptors_ImmuneReg"/>
</dbReference>
<evidence type="ECO:0000259" key="5">
    <source>
        <dbReference type="Pfam" id="PF00047"/>
    </source>
</evidence>
<evidence type="ECO:0000313" key="6">
    <source>
        <dbReference type="Ensembl" id="ENSGGOP00000020688.2"/>
    </source>
</evidence>
<evidence type="ECO:0000256" key="2">
    <source>
        <dbReference type="ARBA" id="ARBA00022737"/>
    </source>
</evidence>
<name>G3RY01_GORGO</name>
<reference evidence="6" key="3">
    <citation type="submission" date="2025-08" db="UniProtKB">
        <authorList>
            <consortium name="Ensembl"/>
        </authorList>
    </citation>
    <scope>IDENTIFICATION</scope>
</reference>
<keyword evidence="2" id="KW-0677">Repeat</keyword>
<dbReference type="Pfam" id="PF00047">
    <property type="entry name" value="ig"/>
    <property type="match status" value="1"/>
</dbReference>
<keyword evidence="3" id="KW-1015">Disulfide bond</keyword>
<keyword evidence="4" id="KW-0393">Immunoglobulin domain</keyword>
<dbReference type="Gene3D" id="2.60.40.10">
    <property type="entry name" value="Immunoglobulins"/>
    <property type="match status" value="1"/>
</dbReference>
<proteinExistence type="predicted"/>
<reference evidence="6 7" key="2">
    <citation type="journal article" date="2012" name="Nature">
        <title>Insights into hominid evolution from the gorilla genome sequence.</title>
        <authorList>
            <person name="Scally A."/>
            <person name="Dutheil J.Y."/>
            <person name="Hillier L.W."/>
            <person name="Jordan G.E."/>
            <person name="Goodhead I."/>
            <person name="Herrero J."/>
            <person name="Hobolth A."/>
            <person name="Lappalainen T."/>
            <person name="Mailund T."/>
            <person name="Marques-Bonet T."/>
            <person name="McCarthy S."/>
            <person name="Montgomery S.H."/>
            <person name="Schwalie P.C."/>
            <person name="Tang Y.A."/>
            <person name="Ward M.C."/>
            <person name="Xue Y."/>
            <person name="Yngvadottir B."/>
            <person name="Alkan C."/>
            <person name="Andersen L.N."/>
            <person name="Ayub Q."/>
            <person name="Ball E.V."/>
            <person name="Beal K."/>
            <person name="Bradley B.J."/>
            <person name="Chen Y."/>
            <person name="Clee C.M."/>
            <person name="Fitzgerald S."/>
            <person name="Graves T.A."/>
            <person name="Gu Y."/>
            <person name="Heath P."/>
            <person name="Heger A."/>
            <person name="Karakoc E."/>
            <person name="Kolb-Kokocinski A."/>
            <person name="Laird G.K."/>
            <person name="Lunter G."/>
            <person name="Meader S."/>
            <person name="Mort M."/>
            <person name="Mullikin J.C."/>
            <person name="Munch K."/>
            <person name="O'Connor T.D."/>
            <person name="Phillips A.D."/>
            <person name="Prado-Martinez J."/>
            <person name="Rogers A.S."/>
            <person name="Sajjadian S."/>
            <person name="Schmidt D."/>
            <person name="Shaw K."/>
            <person name="Simpson J.T."/>
            <person name="Stenson P.D."/>
            <person name="Turner D.J."/>
            <person name="Vigilant L."/>
            <person name="Vilella A.J."/>
            <person name="Whitener W."/>
            <person name="Zhu B."/>
            <person name="Cooper D.N."/>
            <person name="de Jong P."/>
            <person name="Dermitzakis E.T."/>
            <person name="Eichler E.E."/>
            <person name="Flicek P."/>
            <person name="Goldman N."/>
            <person name="Mundy N.I."/>
            <person name="Ning Z."/>
            <person name="Odom D.T."/>
            <person name="Ponting C.P."/>
            <person name="Quail M.A."/>
            <person name="Ryder O.A."/>
            <person name="Searle S.M."/>
            <person name="Warren W.C."/>
            <person name="Wilson R.K."/>
            <person name="Schierup M.H."/>
            <person name="Rogers J."/>
            <person name="Tyler-Smith C."/>
            <person name="Durbin R."/>
        </authorList>
    </citation>
    <scope>NUCLEOTIDE SEQUENCE [LARGE SCALE GENOMIC DNA]</scope>
</reference>
<dbReference type="HOGENOM" id="CLU_021100_2_1_1"/>
<dbReference type="FunFam" id="2.60.40.10:FF:000049">
    <property type="entry name" value="Leukocyte immunoglobulin-like receptor subfamily B member 1"/>
    <property type="match status" value="1"/>
</dbReference>
<dbReference type="Proteomes" id="UP000001519">
    <property type="component" value="Chromosome 19"/>
</dbReference>
<organism evidence="6 7">
    <name type="scientific">Gorilla gorilla gorilla</name>
    <name type="common">Western lowland gorilla</name>
    <dbReference type="NCBI Taxonomy" id="9595"/>
    <lineage>
        <taxon>Eukaryota</taxon>
        <taxon>Metazoa</taxon>
        <taxon>Chordata</taxon>
        <taxon>Craniata</taxon>
        <taxon>Vertebrata</taxon>
        <taxon>Euteleostomi</taxon>
        <taxon>Mammalia</taxon>
        <taxon>Eutheria</taxon>
        <taxon>Euarchontoglires</taxon>
        <taxon>Primates</taxon>
        <taxon>Haplorrhini</taxon>
        <taxon>Catarrhini</taxon>
        <taxon>Hominidae</taxon>
        <taxon>Gorilla</taxon>
    </lineage>
</organism>
<dbReference type="EMBL" id="CABD030114869">
    <property type="status" value="NOT_ANNOTATED_CDS"/>
    <property type="molecule type" value="Genomic_DNA"/>
</dbReference>
<sequence>FFLLQGAWPHMGVHRKPSLLALPGPLVKSEETIILQCRSDVMFEHFLLHREGEFNDTLRPIGELHDGVSEANFSIGPMTPVLAGTYRCYSSVPHSSYELSSPSDPLDIVITGLYEKPSLSAQPGPTVLAGENPMTCTIYPGRGRPMNVGSLQGPRSTEHSRLTFLWALPPTEGPTDASALSMYLPTSGQTRVTHCLFLSQETLQVVHLHPLNQAPKLVSKDPSYLCFWKPGDVGTLDSSIGSAPPSSVIVGLSSNISDPQTLQQRRVSEDSKELSEVSSFQISAAETSSKLDGRVQI</sequence>
<feature type="domain" description="Immunoglobulin-like beta-sandwich" evidence="5">
    <location>
        <begin position="24"/>
        <end position="100"/>
    </location>
</feature>
<dbReference type="EMBL" id="CABD030114868">
    <property type="status" value="NOT_ANNOTATED_CDS"/>
    <property type="molecule type" value="Genomic_DNA"/>
</dbReference>
<dbReference type="EMBL" id="CABD030114867">
    <property type="status" value="NOT_ANNOTATED_CDS"/>
    <property type="molecule type" value="Genomic_DNA"/>
</dbReference>
<evidence type="ECO:0000256" key="4">
    <source>
        <dbReference type="ARBA" id="ARBA00023319"/>
    </source>
</evidence>
<dbReference type="EMBL" id="CABD030114866">
    <property type="status" value="NOT_ANNOTATED_CDS"/>
    <property type="molecule type" value="Genomic_DNA"/>
</dbReference>